<keyword evidence="4 6" id="KW-1133">Transmembrane helix</keyword>
<feature type="transmembrane region" description="Helical" evidence="6">
    <location>
        <begin position="80"/>
        <end position="98"/>
    </location>
</feature>
<evidence type="ECO:0000313" key="8">
    <source>
        <dbReference type="Proteomes" id="UP000663903"/>
    </source>
</evidence>
<evidence type="ECO:0000256" key="3">
    <source>
        <dbReference type="ARBA" id="ARBA00022692"/>
    </source>
</evidence>
<keyword evidence="8" id="KW-1185">Reference proteome</keyword>
<proteinExistence type="predicted"/>
<keyword evidence="5 6" id="KW-0472">Membrane</keyword>
<feature type="transmembrane region" description="Helical" evidence="6">
    <location>
        <begin position="110"/>
        <end position="133"/>
    </location>
</feature>
<evidence type="ECO:0000313" key="7">
    <source>
        <dbReference type="EMBL" id="QTD45217.1"/>
    </source>
</evidence>
<dbReference type="GO" id="GO:0005886">
    <property type="term" value="C:plasma membrane"/>
    <property type="evidence" value="ECO:0007669"/>
    <property type="project" value="UniProtKB-SubCell"/>
</dbReference>
<comment type="subcellular location">
    <subcellularLocation>
        <location evidence="1">Cell membrane</location>
        <topology evidence="1">Multi-pass membrane protein</topology>
    </subcellularLocation>
</comment>
<evidence type="ECO:0000256" key="6">
    <source>
        <dbReference type="SAM" id="Phobius"/>
    </source>
</evidence>
<evidence type="ECO:0000256" key="5">
    <source>
        <dbReference type="ARBA" id="ARBA00023136"/>
    </source>
</evidence>
<evidence type="ECO:0000256" key="2">
    <source>
        <dbReference type="ARBA" id="ARBA00022475"/>
    </source>
</evidence>
<reference evidence="7" key="1">
    <citation type="submission" date="2021-03" db="EMBL/GenBank/DDBJ databases">
        <title>Ottowia sp. 27C isolated from the cloaca of a Giant Asian pond turtle (Heosemys grandis).</title>
        <authorList>
            <person name="Spergser J."/>
            <person name="Busse H.-J."/>
        </authorList>
    </citation>
    <scope>NUCLEOTIDE SEQUENCE</scope>
    <source>
        <strain evidence="7">27C</strain>
    </source>
</reference>
<dbReference type="EMBL" id="CP071796">
    <property type="protein sequence ID" value="QTD45217.1"/>
    <property type="molecule type" value="Genomic_DNA"/>
</dbReference>
<keyword evidence="3 6" id="KW-0812">Transmembrane</keyword>
<dbReference type="KEGG" id="otd:J1M35_19725"/>
<dbReference type="Pfam" id="PF03899">
    <property type="entry name" value="ATP-synt_I"/>
    <property type="match status" value="1"/>
</dbReference>
<feature type="transmembrane region" description="Helical" evidence="6">
    <location>
        <begin position="48"/>
        <end position="68"/>
    </location>
</feature>
<dbReference type="InterPro" id="IPR005598">
    <property type="entry name" value="ATP_synth_I"/>
</dbReference>
<evidence type="ECO:0000256" key="1">
    <source>
        <dbReference type="ARBA" id="ARBA00004651"/>
    </source>
</evidence>
<gene>
    <name evidence="7" type="ORF">J1M35_19725</name>
</gene>
<name>A0A975CHV5_9BURK</name>
<dbReference type="AlphaFoldDB" id="A0A975CHV5"/>
<protein>
    <submittedName>
        <fullName evidence="7">ATP synthase subunit I</fullName>
    </submittedName>
</protein>
<accession>A0A975CHV5</accession>
<organism evidence="7 8">
    <name type="scientific">Ottowia testudinis</name>
    <dbReference type="NCBI Taxonomy" id="2816950"/>
    <lineage>
        <taxon>Bacteria</taxon>
        <taxon>Pseudomonadati</taxon>
        <taxon>Pseudomonadota</taxon>
        <taxon>Betaproteobacteria</taxon>
        <taxon>Burkholderiales</taxon>
        <taxon>Comamonadaceae</taxon>
        <taxon>Ottowia</taxon>
    </lineage>
</organism>
<dbReference type="Proteomes" id="UP000663903">
    <property type="component" value="Chromosome"/>
</dbReference>
<sequence>MVKIAPEPASAQDGFAEKAVDAFDADFKPMSADEAREWRAAQPPLSPWPVVWAQAVAGLAVVALAWWWPAGEMPVTRSAAYGALAAWLPAVVFARMVARRMRRQANAGGALMALMVGEGIKIVLTVALLLAAPKVLTQVHWLALLAGFVVTIKAAWVALWLMSARGRTARRE</sequence>
<feature type="transmembrane region" description="Helical" evidence="6">
    <location>
        <begin position="139"/>
        <end position="162"/>
    </location>
</feature>
<keyword evidence="2" id="KW-1003">Cell membrane</keyword>
<evidence type="ECO:0000256" key="4">
    <source>
        <dbReference type="ARBA" id="ARBA00022989"/>
    </source>
</evidence>
<dbReference type="RefSeq" id="WP_208008968.1">
    <property type="nucleotide sequence ID" value="NZ_CP071796.1"/>
</dbReference>